<keyword evidence="3" id="KW-0132">Cell division</keyword>
<dbReference type="RefSeq" id="XP_001742732.1">
    <property type="nucleotide sequence ID" value="XM_001742680.1"/>
</dbReference>
<dbReference type="KEGG" id="mbr:MONBRDRAFT_22260"/>
<dbReference type="GeneID" id="5887617"/>
<name>A9UQ19_MONBE</name>
<evidence type="ECO:0000256" key="1">
    <source>
        <dbReference type="ARBA" id="ARBA00007450"/>
    </source>
</evidence>
<evidence type="ECO:0000313" key="10">
    <source>
        <dbReference type="Proteomes" id="UP000001357"/>
    </source>
</evidence>
<evidence type="ECO:0000256" key="5">
    <source>
        <dbReference type="ARBA" id="ARBA00022786"/>
    </source>
</evidence>
<dbReference type="AlphaFoldDB" id="A9UQ19"/>
<dbReference type="InParanoid" id="A9UQ19"/>
<dbReference type="InterPro" id="IPR026000">
    <property type="entry name" value="Apc5_dom"/>
</dbReference>
<dbReference type="STRING" id="81824.A9UQ19"/>
<accession>A9UQ19</accession>
<feature type="domain" description="Anaphase-promoting complex subunit 5" evidence="8">
    <location>
        <begin position="286"/>
        <end position="371"/>
    </location>
</feature>
<dbReference type="EMBL" id="CH991543">
    <property type="protein sequence ID" value="EDQ92970.1"/>
    <property type="molecule type" value="Genomic_DNA"/>
</dbReference>
<dbReference type="GO" id="GO:0005680">
    <property type="term" value="C:anaphase-promoting complex"/>
    <property type="evidence" value="ECO:0007669"/>
    <property type="project" value="InterPro"/>
</dbReference>
<protein>
    <recommendedName>
        <fullName evidence="2">Anaphase-promoting complex subunit 5</fullName>
    </recommendedName>
</protein>
<organism evidence="9 10">
    <name type="scientific">Monosiga brevicollis</name>
    <name type="common">Choanoflagellate</name>
    <dbReference type="NCBI Taxonomy" id="81824"/>
    <lineage>
        <taxon>Eukaryota</taxon>
        <taxon>Choanoflagellata</taxon>
        <taxon>Craspedida</taxon>
        <taxon>Salpingoecidae</taxon>
        <taxon>Monosiga</taxon>
    </lineage>
</organism>
<dbReference type="PANTHER" id="PTHR12830">
    <property type="entry name" value="ANAPHASE-PROMOTING COMPLEX SUBUNIT 5"/>
    <property type="match status" value="1"/>
</dbReference>
<sequence>MFAARCGRVLLKKQKAAARPDDPVCFNVSFHLSSTQQPRKPHTISLQHAPPTIPTTPTHQHVVKTACTAVGRRRGRDINRMQAGEAFLYFVVEAMLTLLESPADAVASVIPWLLQYGDEPARITPQIMRTFFKAASPELQQAIRERASTYITSAEGLADMLAQAPKLLAVADDMEETGVFAINSPLGRLVRTVLLSLSEAELTTGSLDSVSAVDAVSMLFTNEDVDLATHQIRSAPALLSLLVFRCSLSPTPQTPACRSFACLSHARFSSSSHVRHTPSAEHSTAVRDYSASRDVWVWLYDIAPREVMHPSTITSDLSGAQYAALARAQNEISFGHRQAALDFVFESVTLAQALGDERCLRYALAWIATLEPDHAKAISLLKLFMEKEDADPLLRAKMSAQLAFRLTTQDTPLVEYVLLAPVPVFQNQ</sequence>
<evidence type="ECO:0000259" key="8">
    <source>
        <dbReference type="Pfam" id="PF12862"/>
    </source>
</evidence>
<proteinExistence type="inferred from homology"/>
<dbReference type="Pfam" id="PF12862">
    <property type="entry name" value="ANAPC5"/>
    <property type="match status" value="1"/>
</dbReference>
<keyword evidence="6" id="KW-0131">Cell cycle</keyword>
<keyword evidence="4" id="KW-0498">Mitosis</keyword>
<reference evidence="9 10" key="1">
    <citation type="journal article" date="2008" name="Nature">
        <title>The genome of the choanoflagellate Monosiga brevicollis and the origin of metazoans.</title>
        <authorList>
            <consortium name="JGI Sequencing"/>
            <person name="King N."/>
            <person name="Westbrook M.J."/>
            <person name="Young S.L."/>
            <person name="Kuo A."/>
            <person name="Abedin M."/>
            <person name="Chapman J."/>
            <person name="Fairclough S."/>
            <person name="Hellsten U."/>
            <person name="Isogai Y."/>
            <person name="Letunic I."/>
            <person name="Marr M."/>
            <person name="Pincus D."/>
            <person name="Putnam N."/>
            <person name="Rokas A."/>
            <person name="Wright K.J."/>
            <person name="Zuzow R."/>
            <person name="Dirks W."/>
            <person name="Good M."/>
            <person name="Goodstein D."/>
            <person name="Lemons D."/>
            <person name="Li W."/>
            <person name="Lyons J.B."/>
            <person name="Morris A."/>
            <person name="Nichols S."/>
            <person name="Richter D.J."/>
            <person name="Salamov A."/>
            <person name="Bork P."/>
            <person name="Lim W.A."/>
            <person name="Manning G."/>
            <person name="Miller W.T."/>
            <person name="McGinnis W."/>
            <person name="Shapiro H."/>
            <person name="Tjian R."/>
            <person name="Grigoriev I.V."/>
            <person name="Rokhsar D."/>
        </authorList>
    </citation>
    <scope>NUCLEOTIDE SEQUENCE [LARGE SCALE GENOMIC DNA]</scope>
    <source>
        <strain evidence="10">MX1 / ATCC 50154</strain>
    </source>
</reference>
<gene>
    <name evidence="9" type="ORF">MONBRDRAFT_22260</name>
</gene>
<evidence type="ECO:0000256" key="2">
    <source>
        <dbReference type="ARBA" id="ARBA00016066"/>
    </source>
</evidence>
<evidence type="ECO:0000256" key="3">
    <source>
        <dbReference type="ARBA" id="ARBA00022618"/>
    </source>
</evidence>
<evidence type="ECO:0000313" key="9">
    <source>
        <dbReference type="EMBL" id="EDQ92970.1"/>
    </source>
</evidence>
<comment type="similarity">
    <text evidence="1">Belongs to the APC5 family.</text>
</comment>
<dbReference type="InterPro" id="IPR037679">
    <property type="entry name" value="Apc5"/>
</dbReference>
<keyword evidence="5" id="KW-0833">Ubl conjugation pathway</keyword>
<evidence type="ECO:0000256" key="7">
    <source>
        <dbReference type="SAM" id="MobiDB-lite"/>
    </source>
</evidence>
<dbReference type="Proteomes" id="UP000001357">
    <property type="component" value="Unassembled WGS sequence"/>
</dbReference>
<evidence type="ECO:0000256" key="4">
    <source>
        <dbReference type="ARBA" id="ARBA00022776"/>
    </source>
</evidence>
<keyword evidence="10" id="KW-1185">Reference proteome</keyword>
<dbReference type="PANTHER" id="PTHR12830:SF9">
    <property type="entry name" value="ANAPHASE-PROMOTING COMPLEX SUBUNIT 5"/>
    <property type="match status" value="1"/>
</dbReference>
<feature type="region of interest" description="Disordered" evidence="7">
    <location>
        <begin position="36"/>
        <end position="58"/>
    </location>
</feature>
<dbReference type="GO" id="GO:0051301">
    <property type="term" value="P:cell division"/>
    <property type="evidence" value="ECO:0007669"/>
    <property type="project" value="UniProtKB-KW"/>
</dbReference>
<evidence type="ECO:0000256" key="6">
    <source>
        <dbReference type="ARBA" id="ARBA00023306"/>
    </source>
</evidence>